<gene>
    <name evidence="2" type="ORF">CSSPTR1EN2_LOCUS17632</name>
</gene>
<protein>
    <submittedName>
        <fullName evidence="2">Uncharacterized protein</fullName>
    </submittedName>
</protein>
<sequence>MLSVSVSLSSAAANCNSFPAISNCSSELLKDLQGYKQEEEETVHSRLRTWMASAICRQPPPSPPNSVASAPEESPH</sequence>
<evidence type="ECO:0000313" key="3">
    <source>
        <dbReference type="Proteomes" id="UP001497512"/>
    </source>
</evidence>
<evidence type="ECO:0000313" key="2">
    <source>
        <dbReference type="EMBL" id="CAK9225518.1"/>
    </source>
</evidence>
<dbReference type="EMBL" id="OZ019897">
    <property type="protein sequence ID" value="CAK9225518.1"/>
    <property type="molecule type" value="Genomic_DNA"/>
</dbReference>
<feature type="compositionally biased region" description="Low complexity" evidence="1">
    <location>
        <begin position="65"/>
        <end position="76"/>
    </location>
</feature>
<name>A0ABP0UM99_9BRYO</name>
<proteinExistence type="predicted"/>
<evidence type="ECO:0000256" key="1">
    <source>
        <dbReference type="SAM" id="MobiDB-lite"/>
    </source>
</evidence>
<reference evidence="2" key="1">
    <citation type="submission" date="2024-02" db="EMBL/GenBank/DDBJ databases">
        <authorList>
            <consortium name="ELIXIR-Norway"/>
            <consortium name="Elixir Norway"/>
        </authorList>
    </citation>
    <scope>NUCLEOTIDE SEQUENCE</scope>
</reference>
<feature type="region of interest" description="Disordered" evidence="1">
    <location>
        <begin position="55"/>
        <end position="76"/>
    </location>
</feature>
<dbReference type="Proteomes" id="UP001497512">
    <property type="component" value="Chromosome 5"/>
</dbReference>
<organism evidence="2 3">
    <name type="scientific">Sphagnum troendelagicum</name>
    <dbReference type="NCBI Taxonomy" id="128251"/>
    <lineage>
        <taxon>Eukaryota</taxon>
        <taxon>Viridiplantae</taxon>
        <taxon>Streptophyta</taxon>
        <taxon>Embryophyta</taxon>
        <taxon>Bryophyta</taxon>
        <taxon>Sphagnophytina</taxon>
        <taxon>Sphagnopsida</taxon>
        <taxon>Sphagnales</taxon>
        <taxon>Sphagnaceae</taxon>
        <taxon>Sphagnum</taxon>
    </lineage>
</organism>
<accession>A0ABP0UM99</accession>
<keyword evidence="3" id="KW-1185">Reference proteome</keyword>